<keyword evidence="3" id="KW-1185">Reference proteome</keyword>
<reference evidence="2 3" key="1">
    <citation type="submission" date="2018-12" db="EMBL/GenBank/DDBJ databases">
        <title>Draft genome sequence of Xylaria grammica IHI A82.</title>
        <authorList>
            <person name="Buettner E."/>
            <person name="Kellner H."/>
        </authorList>
    </citation>
    <scope>NUCLEOTIDE SEQUENCE [LARGE SCALE GENOMIC DNA]</scope>
    <source>
        <strain evidence="2 3">IHI A82</strain>
    </source>
</reference>
<gene>
    <name evidence="2" type="ORF">EKO27_g1875</name>
</gene>
<feature type="compositionally biased region" description="Basic and acidic residues" evidence="1">
    <location>
        <begin position="185"/>
        <end position="196"/>
    </location>
</feature>
<protein>
    <submittedName>
        <fullName evidence="2">Uncharacterized protein</fullName>
    </submittedName>
</protein>
<comment type="caution">
    <text evidence="2">The sequence shown here is derived from an EMBL/GenBank/DDBJ whole genome shotgun (WGS) entry which is preliminary data.</text>
</comment>
<proteinExistence type="predicted"/>
<dbReference type="Proteomes" id="UP000286045">
    <property type="component" value="Unassembled WGS sequence"/>
</dbReference>
<name>A0A439DFU3_9PEZI</name>
<feature type="compositionally biased region" description="Polar residues" evidence="1">
    <location>
        <begin position="248"/>
        <end position="267"/>
    </location>
</feature>
<feature type="region of interest" description="Disordered" evidence="1">
    <location>
        <begin position="161"/>
        <end position="379"/>
    </location>
</feature>
<feature type="compositionally biased region" description="Basic and acidic residues" evidence="1">
    <location>
        <begin position="312"/>
        <end position="323"/>
    </location>
</feature>
<sequence>MPEHYDRSTPNSRGQEWAPTIHQYYPPPANISQYAFRALPSPPIVATCQSRLSPSSLYDFEVDHVSRATPRRIAAATDVDDGRISTNFTGSIDEHALEVMRPPQITIPNHPRANEHPDVVSPQPQRPDSKLLSMWANGDELVSPIDTPETASWKNHIVSPLSDNFETGAPTEEEQASWFDDTSSDEERPGSSDRARTKSQFTDAFSGASDSQLREMSHRYSYPGSPTSPGFGIGGFGEPGQDVGGSQHIDNASGRQTAQPQMHYSSGEQEDHQNSNAYIEGPNISLAVSRNDKSPSDRPKASQRLLPPPLELGERSAQEDRVETLLLSRAGSVPLERSAPKPDERSTKQQKRRSGLVGFGSLRRPSAQNCPKPPPGFTEILSQLDNYGVVSSPPKARGLLSKAKHGLRIGSDDIKREKKQDEFKRKVQRNAE</sequence>
<accession>A0A439DFU3</accession>
<dbReference type="EMBL" id="RYZI01000031">
    <property type="protein sequence ID" value="RWA13256.1"/>
    <property type="molecule type" value="Genomic_DNA"/>
</dbReference>
<feature type="region of interest" description="Disordered" evidence="1">
    <location>
        <begin position="410"/>
        <end position="432"/>
    </location>
</feature>
<feature type="compositionally biased region" description="Basic and acidic residues" evidence="1">
    <location>
        <begin position="290"/>
        <end position="300"/>
    </location>
</feature>
<dbReference type="AlphaFoldDB" id="A0A439DFU3"/>
<organism evidence="2 3">
    <name type="scientific">Xylaria grammica</name>
    <dbReference type="NCBI Taxonomy" id="363999"/>
    <lineage>
        <taxon>Eukaryota</taxon>
        <taxon>Fungi</taxon>
        <taxon>Dikarya</taxon>
        <taxon>Ascomycota</taxon>
        <taxon>Pezizomycotina</taxon>
        <taxon>Sordariomycetes</taxon>
        <taxon>Xylariomycetidae</taxon>
        <taxon>Xylariales</taxon>
        <taxon>Xylariaceae</taxon>
        <taxon>Xylaria</taxon>
    </lineage>
</organism>
<feature type="region of interest" description="Disordered" evidence="1">
    <location>
        <begin position="1"/>
        <end position="22"/>
    </location>
</feature>
<feature type="compositionally biased region" description="Basic and acidic residues" evidence="1">
    <location>
        <begin position="338"/>
        <end position="347"/>
    </location>
</feature>
<evidence type="ECO:0000313" key="3">
    <source>
        <dbReference type="Proteomes" id="UP000286045"/>
    </source>
</evidence>
<feature type="compositionally biased region" description="Polar residues" evidence="1">
    <location>
        <begin position="198"/>
        <end position="211"/>
    </location>
</feature>
<evidence type="ECO:0000313" key="2">
    <source>
        <dbReference type="EMBL" id="RWA13256.1"/>
    </source>
</evidence>
<evidence type="ECO:0000256" key="1">
    <source>
        <dbReference type="SAM" id="MobiDB-lite"/>
    </source>
</evidence>